<protein>
    <submittedName>
        <fullName evidence="2">DNA-binding protein RFX6</fullName>
    </submittedName>
</protein>
<dbReference type="PANTHER" id="PTHR12619:SF28">
    <property type="entry name" value="DNA-BINDING PROTEIN RFX6"/>
    <property type="match status" value="1"/>
</dbReference>
<name>A0A4U5UKP4_COLLU</name>
<dbReference type="GO" id="GO:0000978">
    <property type="term" value="F:RNA polymerase II cis-regulatory region sequence-specific DNA binding"/>
    <property type="evidence" value="ECO:0007669"/>
    <property type="project" value="TreeGrafter"/>
</dbReference>
<dbReference type="PANTHER" id="PTHR12619">
    <property type="entry name" value="RFX TRANSCRIPTION FACTOR FAMILY"/>
    <property type="match status" value="1"/>
</dbReference>
<keyword evidence="2" id="KW-0238">DNA-binding</keyword>
<dbReference type="EMBL" id="CM014086">
    <property type="protein sequence ID" value="TKS75383.1"/>
    <property type="molecule type" value="Genomic_DNA"/>
</dbReference>
<organism evidence="2 3">
    <name type="scientific">Collichthys lucidus</name>
    <name type="common">Big head croaker</name>
    <name type="synonym">Sciaena lucida</name>
    <dbReference type="NCBI Taxonomy" id="240159"/>
    <lineage>
        <taxon>Eukaryota</taxon>
        <taxon>Metazoa</taxon>
        <taxon>Chordata</taxon>
        <taxon>Craniata</taxon>
        <taxon>Vertebrata</taxon>
        <taxon>Euteleostomi</taxon>
        <taxon>Actinopterygii</taxon>
        <taxon>Neopterygii</taxon>
        <taxon>Teleostei</taxon>
        <taxon>Neoteleostei</taxon>
        <taxon>Acanthomorphata</taxon>
        <taxon>Eupercaria</taxon>
        <taxon>Sciaenidae</taxon>
        <taxon>Collichthys</taxon>
    </lineage>
</organism>
<evidence type="ECO:0000313" key="3">
    <source>
        <dbReference type="Proteomes" id="UP000298787"/>
    </source>
</evidence>
<dbReference type="AlphaFoldDB" id="A0A4U5UKP4"/>
<dbReference type="GO" id="GO:0000981">
    <property type="term" value="F:DNA-binding transcription factor activity, RNA polymerase II-specific"/>
    <property type="evidence" value="ECO:0007669"/>
    <property type="project" value="TreeGrafter"/>
</dbReference>
<dbReference type="Proteomes" id="UP000298787">
    <property type="component" value="Chromosome 9"/>
</dbReference>
<reference evidence="2 3" key="1">
    <citation type="submission" date="2019-01" db="EMBL/GenBank/DDBJ databases">
        <title>Genome Assembly of Collichthys lucidus.</title>
        <authorList>
            <person name="Cai M."/>
            <person name="Xiao S."/>
        </authorList>
    </citation>
    <scope>NUCLEOTIDE SEQUENCE [LARGE SCALE GENOMIC DNA]</scope>
    <source>
        <strain evidence="2">JT15FE1705JMU</strain>
        <tissue evidence="2">Muscle</tissue>
    </source>
</reference>
<gene>
    <name evidence="2" type="ORF">D9C73_010456</name>
</gene>
<keyword evidence="3" id="KW-1185">Reference proteome</keyword>
<dbReference type="InterPro" id="IPR039779">
    <property type="entry name" value="RFX-like"/>
</dbReference>
<evidence type="ECO:0000259" key="1">
    <source>
        <dbReference type="Pfam" id="PF25340"/>
    </source>
</evidence>
<dbReference type="STRING" id="240159.A0A4U5UKP4"/>
<feature type="domain" description="RFX1-4/6/8-like BCD" evidence="1">
    <location>
        <begin position="1"/>
        <end position="245"/>
    </location>
</feature>
<proteinExistence type="predicted"/>
<evidence type="ECO:0000313" key="2">
    <source>
        <dbReference type="EMBL" id="TKS75383.1"/>
    </source>
</evidence>
<accession>A0A4U5UKP4</accession>
<sequence length="652" mass="70455">MPDHLLPLLENPVIVDIFCVCDSILYKVLTDVLIPATMQEMPESLLADIRNFAKHWEHWLASSLENLPECLAAKKLPIARHFVSSLKRQTSFLHLAQIARPALFDQAVVTSMVLDIDNVDLSSISSQPLLSMNAAGDQDPDIYSEYDSVTVFQELKELLRKNATVESFIEWLDSVVEHKVIKPGKQSGRSVKKRAQDFLLRWSFFGARVMHNLTLNNATSFGSFHLIRMLLDEYILLALETQFNNDKEQDLQNLLDKYMKNADASKAAFMASPSSCFLANRNKASAAVDQSVKNESLGEHAYMSLSTNQQQSLETTTVIYQGTESAGFPALVHRGSVINQGPMTGGGRPMISSSSSTACSSSSSCLSSISAMTQPTSSASYPETLYHCLPQTSSGYFTPGSGSSASNYQPALRPQTQSQCLASVQSPAPSLAYHLSRYPSFNDQHLTKDVFYTHHHSSNTSNCSLTPYGSAVRPTSGYGSGSDPVQTEQGLDAQTAAQILDSAEGFSFVGAGLNPTGGGGCQGQTYSAAGHSGYYGNSSYLDSQRMTSLVDQHVSVISTVGSLRPFPSTYSEVHDPLNILDEPGRKTTGAYFTEAEPGADHSLPSSGSAPCMFGVPSPFTSQQRVPSSSEMQDLVSSLPPINTVFMGAGGVQ</sequence>
<dbReference type="Pfam" id="PF25340">
    <property type="entry name" value="BCD_RFX"/>
    <property type="match status" value="1"/>
</dbReference>
<dbReference type="InterPro" id="IPR057321">
    <property type="entry name" value="RFX1-4/6/8-like_BCD"/>
</dbReference>